<feature type="transmembrane region" description="Helical" evidence="1">
    <location>
        <begin position="460"/>
        <end position="492"/>
    </location>
</feature>
<keyword evidence="3" id="KW-1185">Reference proteome</keyword>
<protein>
    <recommendedName>
        <fullName evidence="4">ABC-2 type transport system permease protein</fullName>
    </recommendedName>
</protein>
<feature type="transmembrane region" description="Helical" evidence="1">
    <location>
        <begin position="117"/>
        <end position="141"/>
    </location>
</feature>
<feature type="transmembrane region" description="Helical" evidence="1">
    <location>
        <begin position="400"/>
        <end position="421"/>
    </location>
</feature>
<gene>
    <name evidence="2" type="ORF">SAMN05216554_4642</name>
</gene>
<dbReference type="Proteomes" id="UP000198891">
    <property type="component" value="Unassembled WGS sequence"/>
</dbReference>
<feature type="transmembrane region" description="Helical" evidence="1">
    <location>
        <begin position="69"/>
        <end position="97"/>
    </location>
</feature>
<reference evidence="2 3" key="1">
    <citation type="submission" date="2016-10" db="EMBL/GenBank/DDBJ databases">
        <authorList>
            <person name="de Groot N.N."/>
        </authorList>
    </citation>
    <scope>NUCLEOTIDE SEQUENCE [LARGE SCALE GENOMIC DNA]</scope>
    <source>
        <strain evidence="2 3">CGMCC 4.3491</strain>
    </source>
</reference>
<proteinExistence type="predicted"/>
<feature type="transmembrane region" description="Helical" evidence="1">
    <location>
        <begin position="213"/>
        <end position="234"/>
    </location>
</feature>
<organism evidence="2 3">
    <name type="scientific">Herbiconiux ginsengi</name>
    <dbReference type="NCBI Taxonomy" id="381665"/>
    <lineage>
        <taxon>Bacteria</taxon>
        <taxon>Bacillati</taxon>
        <taxon>Actinomycetota</taxon>
        <taxon>Actinomycetes</taxon>
        <taxon>Micrococcales</taxon>
        <taxon>Microbacteriaceae</taxon>
        <taxon>Herbiconiux</taxon>
    </lineage>
</organism>
<keyword evidence="1" id="KW-1133">Transmembrane helix</keyword>
<feature type="transmembrane region" description="Helical" evidence="1">
    <location>
        <begin position="25"/>
        <end position="49"/>
    </location>
</feature>
<evidence type="ECO:0000256" key="1">
    <source>
        <dbReference type="SAM" id="Phobius"/>
    </source>
</evidence>
<evidence type="ECO:0008006" key="4">
    <source>
        <dbReference type="Google" id="ProtNLM"/>
    </source>
</evidence>
<feature type="transmembrane region" description="Helical" evidence="1">
    <location>
        <begin position="306"/>
        <end position="326"/>
    </location>
</feature>
<accession>A0A1H3U0N4</accession>
<keyword evidence="1" id="KW-0812">Transmembrane</keyword>
<feature type="transmembrane region" description="Helical" evidence="1">
    <location>
        <begin position="174"/>
        <end position="207"/>
    </location>
</feature>
<dbReference type="AlphaFoldDB" id="A0A1H3U0N4"/>
<evidence type="ECO:0000313" key="3">
    <source>
        <dbReference type="Proteomes" id="UP000198891"/>
    </source>
</evidence>
<keyword evidence="1" id="KW-0472">Membrane</keyword>
<dbReference type="STRING" id="381665.SAMN05216554_4642"/>
<evidence type="ECO:0000313" key="2">
    <source>
        <dbReference type="EMBL" id="SDZ55867.1"/>
    </source>
</evidence>
<dbReference type="EMBL" id="FNPZ01000009">
    <property type="protein sequence ID" value="SDZ55867.1"/>
    <property type="molecule type" value="Genomic_DNA"/>
</dbReference>
<feature type="transmembrane region" description="Helical" evidence="1">
    <location>
        <begin position="332"/>
        <end position="350"/>
    </location>
</feature>
<name>A0A1H3U0N4_9MICO</name>
<feature type="transmembrane region" description="Helical" evidence="1">
    <location>
        <begin position="147"/>
        <end position="167"/>
    </location>
</feature>
<feature type="transmembrane region" description="Helical" evidence="1">
    <location>
        <begin position="433"/>
        <end position="454"/>
    </location>
</feature>
<sequence>MTSRLRRALRVWDSRRRRSAATTAYAAYAAVLVVVVVVVPVARAVWLALVDPATVAFLVSASGPEVMTVVVTLSWAALVMAGRFLGPAVLSPVLAFITVGSDLPRVRVFARPLRRALSITVLVLLATAAGCGTALVVVGVWSLWHCALFVTAGFLAGLISAVLWLVGQAFPRGAVIIGVGLAAGGAAALLWPAFGVVVPAAWVGLVFSDADGWAAVVGLAALAVVLISIVPVLLERLTVDDVLQQSVRREATVDHAAVLQLGELSALYQVKPTAGRFRRAVRVGRPTLSTFFLADLIGATRTPGRLLAALAGTVGAGVLLATAVALSGEAGAVWGTAGGLMLFAAIGPLTDGIRHAAAATSERSIYGVSDGLLLLAHSTMPFAVMTALLLLAVAVTSVAFGAPFVGCAPIVVAVGAIAIGTRIGNALKGSMPLSLLAAVPTPFGDPMAIVRVAWAVDGLLLAGVAGASAGAGASAAVFLFGAAAMAAVVGFARWRRRSH</sequence>
<feature type="transmembrane region" description="Helical" evidence="1">
    <location>
        <begin position="371"/>
        <end position="394"/>
    </location>
</feature>